<evidence type="ECO:0000313" key="2">
    <source>
        <dbReference type="Proteomes" id="UP000250870"/>
    </source>
</evidence>
<comment type="caution">
    <text evidence="1">The sequence shown here is derived from an EMBL/GenBank/DDBJ whole genome shotgun (WGS) entry which is preliminary data.</text>
</comment>
<dbReference type="EMBL" id="NSCI01000021">
    <property type="protein sequence ID" value="RAW89043.1"/>
    <property type="molecule type" value="Genomic_DNA"/>
</dbReference>
<dbReference type="CDD" id="cd01406">
    <property type="entry name" value="SIR2-like"/>
    <property type="match status" value="1"/>
</dbReference>
<dbReference type="InterPro" id="IPR029035">
    <property type="entry name" value="DHS-like_NAD/FAD-binding_dom"/>
</dbReference>
<protein>
    <submittedName>
        <fullName evidence="1">Uncharacterized protein</fullName>
    </submittedName>
</protein>
<organism evidence="1 2">
    <name type="scientific">Photorhabdus laumondii subsp. clarkei</name>
    <dbReference type="NCBI Taxonomy" id="2029685"/>
    <lineage>
        <taxon>Bacteria</taxon>
        <taxon>Pseudomonadati</taxon>
        <taxon>Pseudomonadota</taxon>
        <taxon>Gammaproteobacteria</taxon>
        <taxon>Enterobacterales</taxon>
        <taxon>Morganellaceae</taxon>
        <taxon>Photorhabdus</taxon>
    </lineage>
</organism>
<evidence type="ECO:0000313" key="1">
    <source>
        <dbReference type="EMBL" id="RAW89043.1"/>
    </source>
</evidence>
<dbReference type="Proteomes" id="UP000250870">
    <property type="component" value="Unassembled WGS sequence"/>
</dbReference>
<dbReference type="AlphaFoldDB" id="A0A329VDU1"/>
<reference evidence="1 2" key="1">
    <citation type="journal article" date="2018" name="Int. J. Syst. Evol. Microbiol.">
        <title>Whole-genome-based revisit of Photorhabdus phylogeny: proposal for the elevation of most Photorhabdus subspecies to the species level and description of one novel species Photorhabdus bodei sp. nov., and one novel subspecies Photorhabdus laumondii subsp. clarkei subsp. nov.</title>
        <authorList>
            <person name="Machado R.A.R."/>
            <person name="Wuthrich D."/>
            <person name="Kuhnert P."/>
            <person name="Arce C.C.M."/>
            <person name="Thonen L."/>
            <person name="Ruiz C."/>
            <person name="Zhang X."/>
            <person name="Robert C.A.M."/>
            <person name="Karimi J."/>
            <person name="Kamali S."/>
            <person name="Ma J."/>
            <person name="Bruggmann R."/>
            <person name="Erb M."/>
        </authorList>
    </citation>
    <scope>NUCLEOTIDE SEQUENCE [LARGE SCALE GENOMIC DNA]</scope>
    <source>
        <strain evidence="1 2">BOJ-47</strain>
    </source>
</reference>
<dbReference type="InterPro" id="IPR011202">
    <property type="entry name" value="UCP014677"/>
</dbReference>
<dbReference type="RefSeq" id="WP_113026287.1">
    <property type="nucleotide sequence ID" value="NZ_CAWNWQ010000021.1"/>
</dbReference>
<proteinExistence type="predicted"/>
<sequence length="541" mass="62975">MSDSIFNFKNYPIVFIGSGMSKRYLENSPTWPELLEEYWNKIDNNGQGFYNYLSEIKDKYKEKQNDPDLNHKVYSDAATYIEKRFNGLFNSGKISLEGLTSKRVFDEDISPFKYSLCQRFKQDKLKPNIKKDELESFKKFLKNAKMIITTNYDSFIETLLSEQNVEPKMYIGNDGFFDDAIGWSELYKIHGDIELPNSIVINSYDYERYDNKSILISAKILSSMIKSSIIFIGYSLTDRNVKKLLTDFSSQLPKEDKRKSAERIIFIEFKKDEMDIIKTHRTDDKSQITYTSIETDNYKKIYDEISNIDEGLPPYDILRYQRVIKQLILEEGGKGNLGSILVTPSDLDELEKHANSGKNLVVALGDKQLVYIRVKEMEYLEDYIFDKSEIPNKSAIEFLIDCPPHARTPFSKLIKSCDFHNIKISKKEMKKIEIRINMHGKIDNLVKSVNLDKKYSSIGFRSIEDIKAENLLKNKELLVIIKNIKSISKDELRKYIQEEAFPLFKRNGKDDHLKSNLRKLFLAFDLLTYGDVSLDLLNKGD</sequence>
<accession>A0A329VDU1</accession>
<name>A0A329VDU1_9GAMM</name>
<dbReference type="Pfam" id="PF13289">
    <property type="entry name" value="SIR2_2"/>
    <property type="match status" value="1"/>
</dbReference>
<dbReference type="PIRSF" id="PIRSF014677">
    <property type="entry name" value="UCP014677"/>
    <property type="match status" value="1"/>
</dbReference>
<dbReference type="SUPFAM" id="SSF52467">
    <property type="entry name" value="DHS-like NAD/FAD-binding domain"/>
    <property type="match status" value="1"/>
</dbReference>
<gene>
    <name evidence="1" type="ORF">CKY01_15125</name>
</gene>